<feature type="non-terminal residue" evidence="3">
    <location>
        <position position="78"/>
    </location>
</feature>
<dbReference type="EMBL" id="BARU01031319">
    <property type="protein sequence ID" value="GAH73365.1"/>
    <property type="molecule type" value="Genomic_DNA"/>
</dbReference>
<feature type="transmembrane region" description="Helical" evidence="1">
    <location>
        <begin position="15"/>
        <end position="38"/>
    </location>
</feature>
<dbReference type="Pfam" id="PF16491">
    <property type="entry name" value="Peptidase_M48_N"/>
    <property type="match status" value="1"/>
</dbReference>
<dbReference type="PANTHER" id="PTHR10120">
    <property type="entry name" value="CAAX PRENYL PROTEASE 1"/>
    <property type="match status" value="1"/>
</dbReference>
<comment type="caution">
    <text evidence="3">The sequence shown here is derived from an EMBL/GenBank/DDBJ whole genome shotgun (WGS) entry which is preliminary data.</text>
</comment>
<dbReference type="AlphaFoldDB" id="X1IVS6"/>
<evidence type="ECO:0000313" key="3">
    <source>
        <dbReference type="EMBL" id="GAH73365.1"/>
    </source>
</evidence>
<feature type="transmembrane region" description="Helical" evidence="1">
    <location>
        <begin position="58"/>
        <end position="77"/>
    </location>
</feature>
<keyword evidence="1" id="KW-0472">Membrane</keyword>
<organism evidence="3">
    <name type="scientific">marine sediment metagenome</name>
    <dbReference type="NCBI Taxonomy" id="412755"/>
    <lineage>
        <taxon>unclassified sequences</taxon>
        <taxon>metagenomes</taxon>
        <taxon>ecological metagenomes</taxon>
    </lineage>
</organism>
<keyword evidence="1" id="KW-1133">Transmembrane helix</keyword>
<dbReference type="InterPro" id="IPR032456">
    <property type="entry name" value="Peptidase_M48_N"/>
</dbReference>
<protein>
    <recommendedName>
        <fullName evidence="2">CAAX prenyl protease 1 N-terminal domain-containing protein</fullName>
    </recommendedName>
</protein>
<sequence>MSFHLAGLGSIVNGLIYIGILVIVYELLTLPFSVYATFVIEERFGFNRTTTRTFITDILKGLALTVLLGVPLLAGILA</sequence>
<feature type="domain" description="CAAX prenyl protease 1 N-terminal" evidence="2">
    <location>
        <begin position="8"/>
        <end position="77"/>
    </location>
</feature>
<gene>
    <name evidence="3" type="ORF">S03H2_49560</name>
</gene>
<evidence type="ECO:0000256" key="1">
    <source>
        <dbReference type="SAM" id="Phobius"/>
    </source>
</evidence>
<accession>X1IVS6</accession>
<evidence type="ECO:0000259" key="2">
    <source>
        <dbReference type="Pfam" id="PF16491"/>
    </source>
</evidence>
<keyword evidence="1" id="KW-0812">Transmembrane</keyword>
<name>X1IVS6_9ZZZZ</name>
<proteinExistence type="predicted"/>
<reference evidence="3" key="1">
    <citation type="journal article" date="2014" name="Front. Microbiol.">
        <title>High frequency of phylogenetically diverse reductive dehalogenase-homologous genes in deep subseafloor sedimentary metagenomes.</title>
        <authorList>
            <person name="Kawai M."/>
            <person name="Futagami T."/>
            <person name="Toyoda A."/>
            <person name="Takaki Y."/>
            <person name="Nishi S."/>
            <person name="Hori S."/>
            <person name="Arai W."/>
            <person name="Tsubouchi T."/>
            <person name="Morono Y."/>
            <person name="Uchiyama I."/>
            <person name="Ito T."/>
            <person name="Fujiyama A."/>
            <person name="Inagaki F."/>
            <person name="Takami H."/>
        </authorList>
    </citation>
    <scope>NUCLEOTIDE SEQUENCE</scope>
    <source>
        <strain evidence="3">Expedition CK06-06</strain>
    </source>
</reference>